<dbReference type="SMART" id="SM00382">
    <property type="entry name" value="AAA"/>
    <property type="match status" value="2"/>
</dbReference>
<dbReference type="CDD" id="cd00009">
    <property type="entry name" value="AAA"/>
    <property type="match status" value="1"/>
</dbReference>
<dbReference type="PROSITE" id="PS51903">
    <property type="entry name" value="CLP_R"/>
    <property type="match status" value="1"/>
</dbReference>
<dbReference type="InterPro" id="IPR036628">
    <property type="entry name" value="Clp_N_dom_sf"/>
</dbReference>
<dbReference type="Pfam" id="PF10431">
    <property type="entry name" value="ClpB_D2-small"/>
    <property type="match status" value="1"/>
</dbReference>
<evidence type="ECO:0000256" key="2">
    <source>
        <dbReference type="ARBA" id="ARBA00022737"/>
    </source>
</evidence>
<dbReference type="GO" id="GO:0016887">
    <property type="term" value="F:ATP hydrolysis activity"/>
    <property type="evidence" value="ECO:0007669"/>
    <property type="project" value="InterPro"/>
</dbReference>
<sequence length="889" mass="96646">MTVELKALIGRMSPLSRQAMEQAAAAARSATHHEVDVEHLMQAMLHLPGSDWCRALTSAGISCSQLQEDMRTEVGGFRTGNPRNPVLSAQLQAWLRSAWLVASLEYGMASIRSAHLLHVMLADETFSRQWKPVMPPLAGLAQPALREAMMLAMSGSEESAGMGSARRDEDGSGLPGAGRQSGALAAYTTDLTTLARAGKIDPVTGREGEIAQVIDILLRRRQNNPILTGEPGVGKTAIVEGLALRIVNGEVPAAMRDFAIHALDLGLLQAGASMKGEFEARLKATIDEVKASPHPIMLFIDEAHTLVGAGAAAGQGDAANLLKPALARGELRTIAATTWSEYKRYMEKDAALARRFQVVKVAQPDEETAIRMLRGIATAMEAHHGVRILDEALQQAVTLSSRYLSERQLPDKAVSVLDTACAKVAISQTGVPRDITDLRQLMHGAEAEIASLMREENGDHAERIETLRGRHALLGSELERREAAWRGQQALYRRIDALQSEINAAANDAADPAPEKAVFHSRLNELRAELTETTARLRSAVGGPMVHDCVDKGVVAQVVAEWTGIPLGRMLAAELELVRELRQRLELRIIGQDHALDEISRHMLIARAGLEDPAKPKGVFLLAGPSGVGKTETALALAEMLYGGERHIVTINLSEYQEAHNVATLKGAPPGYVGYGQGGVLTEAVRRRPHCVILLDEAEKAHPDVLELFFQVFDKGTLDDAEGRQVDFRHAVILLCSNAGSATVMRAVDAGVKVGDACRRPTPDDLRELIRPELQRIFKPAFLGRLSVIPYYPLDEKAMSRIVGLKLQKIRDRLQRQYGAAFLSDPKLSEMIVARCSEVDSGARNADAIISSGLLAEISQRVLEKLSVGEPIRQVEARVRRQRIEVVVS</sequence>
<dbReference type="InterPro" id="IPR004176">
    <property type="entry name" value="Clp_R_N"/>
</dbReference>
<evidence type="ECO:0000256" key="5">
    <source>
        <dbReference type="ARBA" id="ARBA00023186"/>
    </source>
</evidence>
<dbReference type="OrthoDB" id="9803641at2"/>
<organism evidence="10 11">
    <name type="scientific">Noviherbaspirillum humi</name>
    <dbReference type="NCBI Taxonomy" id="1688639"/>
    <lineage>
        <taxon>Bacteria</taxon>
        <taxon>Pseudomonadati</taxon>
        <taxon>Pseudomonadota</taxon>
        <taxon>Betaproteobacteria</taxon>
        <taxon>Burkholderiales</taxon>
        <taxon>Oxalobacteraceae</taxon>
        <taxon>Noviherbaspirillum</taxon>
    </lineage>
</organism>
<evidence type="ECO:0000256" key="6">
    <source>
        <dbReference type="ARBA" id="ARBA00025613"/>
    </source>
</evidence>
<dbReference type="SUPFAM" id="SSF81923">
    <property type="entry name" value="Double Clp-N motif"/>
    <property type="match status" value="1"/>
</dbReference>
<dbReference type="Gene3D" id="1.10.8.60">
    <property type="match status" value="1"/>
</dbReference>
<evidence type="ECO:0000256" key="8">
    <source>
        <dbReference type="SAM" id="MobiDB-lite"/>
    </source>
</evidence>
<dbReference type="PANTHER" id="PTHR11638:SF184">
    <property type="entry name" value="ATPASE WITH CHAPERONE ACTIVITY"/>
    <property type="match status" value="1"/>
</dbReference>
<evidence type="ECO:0000256" key="7">
    <source>
        <dbReference type="PROSITE-ProRule" id="PRU01251"/>
    </source>
</evidence>
<dbReference type="Gene3D" id="1.10.1780.10">
    <property type="entry name" value="Clp, N-terminal domain"/>
    <property type="match status" value="1"/>
</dbReference>
<dbReference type="InterPro" id="IPR050130">
    <property type="entry name" value="ClpA_ClpB"/>
</dbReference>
<comment type="function">
    <text evidence="6">Part of a stress-induced multi-chaperone system, it is involved in the recovery of the cell from heat-induced damage, in cooperation with DnaK, DnaJ and GrpE. Acts before DnaK, in the processing of protein aggregates. Protein binding stimulates the ATPase activity; ATP hydrolysis unfolds the denatured protein aggregates, which probably helps expose new hydrophobic binding sites on the surface of ClpB-bound aggregates, contributing to the solubilization and refolding of denatured protein aggregates by DnaK.</text>
</comment>
<evidence type="ECO:0000256" key="3">
    <source>
        <dbReference type="ARBA" id="ARBA00022741"/>
    </source>
</evidence>
<evidence type="ECO:0000256" key="4">
    <source>
        <dbReference type="ARBA" id="ARBA00022840"/>
    </source>
</evidence>
<dbReference type="CDD" id="cd19499">
    <property type="entry name" value="RecA-like_ClpB_Hsp104-like"/>
    <property type="match status" value="1"/>
</dbReference>
<proteinExistence type="inferred from homology"/>
<dbReference type="SUPFAM" id="SSF52540">
    <property type="entry name" value="P-loop containing nucleoside triphosphate hydrolases"/>
    <property type="match status" value="2"/>
</dbReference>
<dbReference type="GO" id="GO:0005737">
    <property type="term" value="C:cytoplasm"/>
    <property type="evidence" value="ECO:0007669"/>
    <property type="project" value="TreeGrafter"/>
</dbReference>
<dbReference type="GO" id="GO:0005524">
    <property type="term" value="F:ATP binding"/>
    <property type="evidence" value="ECO:0007669"/>
    <property type="project" value="UniProtKB-KW"/>
</dbReference>
<dbReference type="Pfam" id="PF07724">
    <property type="entry name" value="AAA_2"/>
    <property type="match status" value="1"/>
</dbReference>
<dbReference type="InterPro" id="IPR003959">
    <property type="entry name" value="ATPase_AAA_core"/>
</dbReference>
<dbReference type="InterPro" id="IPR027417">
    <property type="entry name" value="P-loop_NTPase"/>
</dbReference>
<dbReference type="Pfam" id="PF00004">
    <property type="entry name" value="AAA"/>
    <property type="match status" value="1"/>
</dbReference>
<dbReference type="Gene3D" id="3.40.50.300">
    <property type="entry name" value="P-loop containing nucleotide triphosphate hydrolases"/>
    <property type="match status" value="3"/>
</dbReference>
<dbReference type="Pfam" id="PF17871">
    <property type="entry name" value="AAA_lid_9"/>
    <property type="match status" value="1"/>
</dbReference>
<dbReference type="NCBIfam" id="TIGR03345">
    <property type="entry name" value="VI_ClpV1"/>
    <property type="match status" value="1"/>
</dbReference>
<reference evidence="10 11" key="1">
    <citation type="submission" date="2017-06" db="EMBL/GenBank/DDBJ databases">
        <authorList>
            <person name="Kim H.J."/>
            <person name="Triplett B.A."/>
        </authorList>
    </citation>
    <scope>NUCLEOTIDE SEQUENCE [LARGE SCALE GENOMIC DNA]</scope>
    <source>
        <strain evidence="10 11">U15</strain>
    </source>
</reference>
<keyword evidence="11" id="KW-1185">Reference proteome</keyword>
<gene>
    <name evidence="10" type="ORF">SAMN06265795_102216</name>
</gene>
<dbReference type="Proteomes" id="UP000198284">
    <property type="component" value="Unassembled WGS sequence"/>
</dbReference>
<dbReference type="InterPro" id="IPR001270">
    <property type="entry name" value="ClpA/B"/>
</dbReference>
<evidence type="ECO:0000259" key="9">
    <source>
        <dbReference type="PROSITE" id="PS51903"/>
    </source>
</evidence>
<evidence type="ECO:0000313" key="10">
    <source>
        <dbReference type="EMBL" id="SNS32403.1"/>
    </source>
</evidence>
<dbReference type="InterPro" id="IPR017729">
    <property type="entry name" value="ATPase_T6SS_ClpV1"/>
</dbReference>
<dbReference type="Pfam" id="PF02861">
    <property type="entry name" value="Clp_N"/>
    <property type="match status" value="1"/>
</dbReference>
<dbReference type="EMBL" id="FZOT01000002">
    <property type="protein sequence ID" value="SNS32403.1"/>
    <property type="molecule type" value="Genomic_DNA"/>
</dbReference>
<dbReference type="GO" id="GO:0034605">
    <property type="term" value="P:cellular response to heat"/>
    <property type="evidence" value="ECO:0007669"/>
    <property type="project" value="TreeGrafter"/>
</dbReference>
<evidence type="ECO:0000313" key="11">
    <source>
        <dbReference type="Proteomes" id="UP000198284"/>
    </source>
</evidence>
<dbReference type="InterPro" id="IPR003593">
    <property type="entry name" value="AAA+_ATPase"/>
</dbReference>
<keyword evidence="2 7" id="KW-0677">Repeat</keyword>
<protein>
    <submittedName>
        <fullName evidence="10">Type VI secretion system protein VasG</fullName>
    </submittedName>
</protein>
<keyword evidence="5" id="KW-0143">Chaperone</keyword>
<keyword evidence="3" id="KW-0547">Nucleotide-binding</keyword>
<evidence type="ECO:0000256" key="1">
    <source>
        <dbReference type="ARBA" id="ARBA00008675"/>
    </source>
</evidence>
<name>A0A239DL42_9BURK</name>
<dbReference type="RefSeq" id="WP_089398086.1">
    <property type="nucleotide sequence ID" value="NZ_FZOT01000002.1"/>
</dbReference>
<feature type="domain" description="Clp R" evidence="9">
    <location>
        <begin position="9"/>
        <end position="156"/>
    </location>
</feature>
<dbReference type="InterPro" id="IPR018368">
    <property type="entry name" value="ClpA/B_CS1"/>
</dbReference>
<dbReference type="PANTHER" id="PTHR11638">
    <property type="entry name" value="ATP-DEPENDENT CLP PROTEASE"/>
    <property type="match status" value="1"/>
</dbReference>
<dbReference type="SMART" id="SM01086">
    <property type="entry name" value="ClpB_D2-small"/>
    <property type="match status" value="1"/>
</dbReference>
<feature type="region of interest" description="Disordered" evidence="8">
    <location>
        <begin position="156"/>
        <end position="180"/>
    </location>
</feature>
<dbReference type="InterPro" id="IPR041546">
    <property type="entry name" value="ClpA/ClpB_AAA_lid"/>
</dbReference>
<comment type="similarity">
    <text evidence="1">Belongs to the ClpA/ClpB family.</text>
</comment>
<dbReference type="PROSITE" id="PS00870">
    <property type="entry name" value="CLPAB_1"/>
    <property type="match status" value="1"/>
</dbReference>
<dbReference type="InterPro" id="IPR019489">
    <property type="entry name" value="Clp_ATPase_C"/>
</dbReference>
<dbReference type="AlphaFoldDB" id="A0A239DL42"/>
<dbReference type="PRINTS" id="PR00300">
    <property type="entry name" value="CLPPROTEASEA"/>
</dbReference>
<keyword evidence="4" id="KW-0067">ATP-binding</keyword>
<accession>A0A239DL42</accession>